<sequence length="3195" mass="361565">MAADEILLLEALFHHIVLPPKLPRSFDGDNTALAQSLGERLQSALAVFHGVGNARVWQTLEASLQSTANLNHGPLYQDDLLKAFRLVKDSDSDLWLGLHVAPQNAALIVHCDHVTGNAILEQFQTAAPVSDVLRTVRTLTCDFPSRAVAVPLSDFNNESFLGNLSRFLEQASSQAFDRFAARASKAGQSVVEIRDCPSPALISEMLMSLLEGIGSPAHVCRLRKRVRDDVVLGTSDVPWRRSPYWLVLRVTLGRILSELLKDAHEAMGRVYYKFIMCAVLANLLRDCVGKLHPEMTLMLQGKLCRRLAKLESESASATGSLKAAYDDFLAASRDSFGAIVADAGHRILGSWEEYKRGIVRQIPVLPFRAPQKDMFLDLPNSRSVLLRLLSQSFNPPSRQVSVNLASLREGTVSQVNQLASKYSSLADYEANMVEDAALLGSSSSESRCTQLAESMAQFLDRVGDAYVGSSLQMSRYLLRLFELWMRMDKEATATCPLLKAFHPVFVPSSLDVLCLPTMQEMERLSQVQQYIETRISSHTMDQETIFGDPRRSNSFPLQFVYSTKPGEQMIVLAVKIDAASQRSRSQKQSELANLTRQYDELTQSMQSRTCTCTRLPDGSMDVRGCTKCWKKRCRHRLKINAHEDLLPSLKEGPEKAQRAAILLELRMPRYLEVYRAAVWKLHMLGSHAFLASQGAPQLLFKDLDRLKKFSTTQNSITLASRKKSFLQTHYKKMKLPKKLTEVVFPFGAEFAYYDISSGLWADQLPKVPWFQHLLGSWLPRGIPDPYATARHVSPDEAYHPSSYEIMANESRCPPELSVHEFSAFQRAVSGRARRWLVLLVELGTTNVNFSSEATMELFNRLALQAGPAVRDGGVLREAHILFNDQSFCTKLYELIQGRLGALTSSWRETHYMSILVTLSLRLYNLCPQQFRSKAETLLSRIRSITSNWIIHLRNEIRSTCDGEVARKASTFAFWAALLCRQTFWAHQETDCTPSESDAQSFFRASIALQENLLVNLDELHPVLKRLLIEDLSTSYIIRELIKEWLDRYRDSLECSINETWTDSGGLGRRSYSPWTMLSGPYAWWTTSRIAGTEWTASQVVHYHLLQGHLIVDGKPLGRLPLQMREDPAIQELFGGQHLLTCPSNILEYQLVSDVEQHQVHFGFRNGQVIIRAFRRRSLLEYIPRATFKGAAGWDLPAGLVDDCVHWLNLHTGQLEMRRKPWIWRSKRSNWILDVRQRVATRNQNRDPRNGKESQGTALVEPRSEIGQRISNIFRNFEDVDKLTIYQPVSRGPLSVEMKRLEIRFSVNRQGLLECPQLGAEVDPQQDAGTLYGLSSQVILRNVVNPERRSVLVPIGPIYWQRRGMHVDIKVANNGIYANFGIDKLLGRLDCPPEPVLLYLKAALHALTSFPLPDELTLRTGTEEARHCLLAARSQPWSPIKGLSQPILSALKSLSPKRWYYPPGIELYQKVEWDNNLTMSIQHEEFALLVDSIRLQSQKLEVFSEGTAADCQVDSPVATLPHLCLRGRIRRQLYERVCFPSDLAVLRNSLQVLLYDPNEHSQAKESCRVYQTTRALRADGDDIPKLARLSPLMEKWAYIGGFEDTLVAVDIETLLDIEISQSWGPLVQACHRSSQSQGYDAYFLLALLAFGTNIDMKAIRWLVAYHRSSVLRSVEAPRHSCFFNFCAFEKPSQDSIRSLILSKQLDYDSFYPPGWKKRARNKTRVTAGQYEQGQMNEATGIASRIMHAWPHPPCSAGEFERSVEDLTFNYIHLNKAWDALEPELQRLLHNLDLSIHLGQLEEMASRLHQQQSVAQNKRQKEIWNLKPGRLMNPALAHSQGTYTVPCLTGGLMLQQHDAEATGVAENRALDEGDSRYVATSPRTWRHSEISKELSVLPSNLSELDGIIKRFASSSTTRVRRQYSEDLRMSLMALIKDRRIFSKGSKKTTHAKNIAHEAAIARQTLHEYEEKIRASLSGNVAGFAWLIAGGLWPCLSRVTLLEQLRDTNGAQLGPGMKAGLVRYGVLITKLQRLLRMRDAMLRKDERRLREEEEQQAHSNWRPLDHPEWLLLEIDNNLFIRPSQVDVARAIISPASASNSVLQMNMGQGKTSCIMPMAVAVLADNIRLCRLVVPRPLLLQTAQVIQSRIGGLVGRVVRHIPFSRRSPVQMDAINLFHSIHQDTRRSGGVMLCLPEHIMSFKLSGLQQLADGELKRARRMIDIQRWLERSCRDVLDESDFTLSAKTQLIYPNGTPMTVDGHPQRWQVVEELLLLVEHHVPYLQSRFGGGIEVMRRHQGYPILHFLRAEVDETLNALLVNDVCEGRLPQLQFKDTADVNVQRDVGLIVSGMDVDLSTWQRAAESLTDEVFGLKNLYLLRGLISQHLLLTCLKKRWNVQYGLHPQRAPIAVPFEAKGIPSPTAEYGHPDTALVLTCLAFYQTGLTKPQMTQCLQHILRSSDPATQYERLTHGCKLPARLEHWNLINTDDEAQIEELWTYLRLDTSVVNYFLNNFGFPAHAKQFGVKLQASGWDIPLLSNNDSSRNLTTGFSGTNDNKRMLPQTIKQDDLLSLVQTNAEVLSYLLEPRNQRCYQAVDGNGRHLTEKGLLELLHQEEIRILIDAGAHILEMENRDLAATWLEIYPDAQGAVYFDSNSRIMVRARFQKAPVPLVASPFAENLEQCVIYIDEAHTRGTDLKLPVHAKGAVTLGLGQTKDQTVQAAMRLRQLGSTQSVSFIMPPEVYRDILDLRPSNDQTHSPVVSADVVYWLLEQSCKANENMMPLHTAQGFDFCRRTNALWKYSDFINNQDDRLQLLEAIQQREDRTLEQLYGPRQSGSTTEAIAQLEFECLKVFATNLCQQKLDPLRGHSSGFEEVELEREVEFEFEQLRDKQKPVKYTALVFPGLKSPITQFVNTGHLQEGDNFIQAFDFLGKTKIGRRFGVNKTRSRLFVSKEFTRSIAGNLSKKGHDVVRPVEWVLWSAETQTALIVVPEEAELLLPILRDASKTGVSLLTYAAPVTKSMRQFSTLTYFNMPMREQDASLPHWLSIEIGVLAGRLYFEYSEYASLIAWLGVDQEIEPSSDLLNRSSQERVPVARGLFIGEPLKFLLEWLTYRRQTLDIMHSPMGFVCQRRYLDSGHSFFASATASCDVDEAPAGVHGGIVTRSPKLDTKGSDDDGDWGVVDDELTLPSRGQMTEAPEVDE</sequence>
<evidence type="ECO:0000259" key="9">
    <source>
        <dbReference type="Pfam" id="PF12359"/>
    </source>
</evidence>
<evidence type="ECO:0000256" key="4">
    <source>
        <dbReference type="ARBA" id="ARBA00022786"/>
    </source>
</evidence>
<accession>A0A8H4PB48</accession>
<evidence type="ECO:0000256" key="5">
    <source>
        <dbReference type="ARBA" id="ARBA00022801"/>
    </source>
</evidence>
<comment type="caution">
    <text evidence="11">The sequence shown here is derived from an EMBL/GenBank/DDBJ whole genome shotgun (WGS) entry which is preliminary data.</text>
</comment>
<evidence type="ECO:0000259" key="10">
    <source>
        <dbReference type="Pfam" id="PF20255"/>
    </source>
</evidence>
<feature type="domain" description="DUF3638" evidence="8">
    <location>
        <begin position="2055"/>
        <end position="2278"/>
    </location>
</feature>
<evidence type="ECO:0000256" key="3">
    <source>
        <dbReference type="ARBA" id="ARBA00022670"/>
    </source>
</evidence>
<evidence type="ECO:0000256" key="7">
    <source>
        <dbReference type="SAM" id="MobiDB-lite"/>
    </source>
</evidence>
<proteinExistence type="predicted"/>
<dbReference type="InterPro" id="IPR051346">
    <property type="entry name" value="OTU_Deubiquitinase"/>
</dbReference>
<evidence type="ECO:0000256" key="6">
    <source>
        <dbReference type="ARBA" id="ARBA00022807"/>
    </source>
</evidence>
<dbReference type="EMBL" id="JAADYS010000523">
    <property type="protein sequence ID" value="KAF4469064.1"/>
    <property type="molecule type" value="Genomic_DNA"/>
</dbReference>
<keyword evidence="6" id="KW-0788">Thiol protease</keyword>
<keyword evidence="12" id="KW-1185">Reference proteome</keyword>
<dbReference type="EC" id="3.4.19.12" evidence="2"/>
<feature type="domain" description="DUF6606" evidence="10">
    <location>
        <begin position="12"/>
        <end position="284"/>
    </location>
</feature>
<comment type="catalytic activity">
    <reaction evidence="1">
        <text>Thiol-dependent hydrolysis of ester, thioester, amide, peptide and isopeptide bonds formed by the C-terminal Gly of ubiquitin (a 76-residue protein attached to proteins as an intracellular targeting signal).</text>
        <dbReference type="EC" id="3.4.19.12"/>
    </reaction>
</comment>
<dbReference type="InterPro" id="IPR022099">
    <property type="entry name" value="DUF3638"/>
</dbReference>
<organism evidence="11 12">
    <name type="scientific">Fusarium albosuccineum</name>
    <dbReference type="NCBI Taxonomy" id="1237068"/>
    <lineage>
        <taxon>Eukaryota</taxon>
        <taxon>Fungi</taxon>
        <taxon>Dikarya</taxon>
        <taxon>Ascomycota</taxon>
        <taxon>Pezizomycotina</taxon>
        <taxon>Sordariomycetes</taxon>
        <taxon>Hypocreomycetidae</taxon>
        <taxon>Hypocreales</taxon>
        <taxon>Nectriaceae</taxon>
        <taxon>Fusarium</taxon>
        <taxon>Fusarium decemcellulare species complex</taxon>
    </lineage>
</organism>
<keyword evidence="3" id="KW-0645">Protease</keyword>
<dbReference type="PANTHER" id="PTHR13367">
    <property type="entry name" value="UBIQUITIN THIOESTERASE"/>
    <property type="match status" value="1"/>
</dbReference>
<evidence type="ECO:0000256" key="1">
    <source>
        <dbReference type="ARBA" id="ARBA00000707"/>
    </source>
</evidence>
<keyword evidence="4" id="KW-0833">Ubl conjugation pathway</keyword>
<dbReference type="Proteomes" id="UP000554235">
    <property type="component" value="Unassembled WGS sequence"/>
</dbReference>
<dbReference type="GO" id="GO:0006508">
    <property type="term" value="P:proteolysis"/>
    <property type="evidence" value="ECO:0007669"/>
    <property type="project" value="UniProtKB-KW"/>
</dbReference>
<feature type="domain" description="DUF3645" evidence="9">
    <location>
        <begin position="2397"/>
        <end position="2429"/>
    </location>
</feature>
<evidence type="ECO:0000259" key="8">
    <source>
        <dbReference type="Pfam" id="PF12340"/>
    </source>
</evidence>
<dbReference type="SUPFAM" id="SSF52540">
    <property type="entry name" value="P-loop containing nucleoside triphosphate hydrolases"/>
    <property type="match status" value="1"/>
</dbReference>
<dbReference type="PANTHER" id="PTHR13367:SF33">
    <property type="entry name" value="P-LOOP CONTAINING NUCLEOSIDE TRIPHOSPHATE HYDROLASE PROTEIN"/>
    <property type="match status" value="1"/>
</dbReference>
<dbReference type="InterPro" id="IPR022105">
    <property type="entry name" value="DUF3645"/>
</dbReference>
<reference evidence="11 12" key="1">
    <citation type="submission" date="2020-01" db="EMBL/GenBank/DDBJ databases">
        <title>Identification and distribution of gene clusters putatively required for synthesis of sphingolipid metabolism inhibitors in phylogenetically diverse species of the filamentous fungus Fusarium.</title>
        <authorList>
            <person name="Kim H.-S."/>
            <person name="Busman M."/>
            <person name="Brown D.W."/>
            <person name="Divon H."/>
            <person name="Uhlig S."/>
            <person name="Proctor R.H."/>
        </authorList>
    </citation>
    <scope>NUCLEOTIDE SEQUENCE [LARGE SCALE GENOMIC DNA]</scope>
    <source>
        <strain evidence="11 12">NRRL 20459</strain>
    </source>
</reference>
<evidence type="ECO:0000256" key="2">
    <source>
        <dbReference type="ARBA" id="ARBA00012759"/>
    </source>
</evidence>
<dbReference type="Pfam" id="PF12340">
    <property type="entry name" value="DUF3638"/>
    <property type="match status" value="1"/>
</dbReference>
<name>A0A8H4PB48_9HYPO</name>
<evidence type="ECO:0000313" key="12">
    <source>
        <dbReference type="Proteomes" id="UP000554235"/>
    </source>
</evidence>
<dbReference type="Pfam" id="PF12359">
    <property type="entry name" value="DUF3645"/>
    <property type="match status" value="1"/>
</dbReference>
<dbReference type="InterPro" id="IPR046541">
    <property type="entry name" value="DUF6606"/>
</dbReference>
<dbReference type="GO" id="GO:0004843">
    <property type="term" value="F:cysteine-type deubiquitinase activity"/>
    <property type="evidence" value="ECO:0007669"/>
    <property type="project" value="UniProtKB-EC"/>
</dbReference>
<feature type="region of interest" description="Disordered" evidence="7">
    <location>
        <begin position="3153"/>
        <end position="3195"/>
    </location>
</feature>
<feature type="compositionally biased region" description="Acidic residues" evidence="7">
    <location>
        <begin position="3168"/>
        <end position="3179"/>
    </location>
</feature>
<protein>
    <recommendedName>
        <fullName evidence="2">ubiquitinyl hydrolase 1</fullName>
        <ecNumber evidence="2">3.4.19.12</ecNumber>
    </recommendedName>
</protein>
<evidence type="ECO:0000313" key="11">
    <source>
        <dbReference type="EMBL" id="KAF4469064.1"/>
    </source>
</evidence>
<dbReference type="InterPro" id="IPR027417">
    <property type="entry name" value="P-loop_NTPase"/>
</dbReference>
<dbReference type="OrthoDB" id="3182339at2759"/>
<gene>
    <name evidence="11" type="ORF">FALBO_4039</name>
</gene>
<keyword evidence="5" id="KW-0378">Hydrolase</keyword>
<dbReference type="Pfam" id="PF20255">
    <property type="entry name" value="DUF6606"/>
    <property type="match status" value="1"/>
</dbReference>